<comment type="caution">
    <text evidence="2">The sequence shown here is derived from an EMBL/GenBank/DDBJ whole genome shotgun (WGS) entry which is preliminary data.</text>
</comment>
<evidence type="ECO:0000256" key="1">
    <source>
        <dbReference type="SAM" id="MobiDB-lite"/>
    </source>
</evidence>
<accession>A0A6A4SMT0</accession>
<organism evidence="2 3">
    <name type="scientific">Scophthalmus maximus</name>
    <name type="common">Turbot</name>
    <name type="synonym">Psetta maxima</name>
    <dbReference type="NCBI Taxonomy" id="52904"/>
    <lineage>
        <taxon>Eukaryota</taxon>
        <taxon>Metazoa</taxon>
        <taxon>Chordata</taxon>
        <taxon>Craniata</taxon>
        <taxon>Vertebrata</taxon>
        <taxon>Euteleostomi</taxon>
        <taxon>Actinopterygii</taxon>
        <taxon>Neopterygii</taxon>
        <taxon>Teleostei</taxon>
        <taxon>Neoteleostei</taxon>
        <taxon>Acanthomorphata</taxon>
        <taxon>Carangaria</taxon>
        <taxon>Pleuronectiformes</taxon>
        <taxon>Pleuronectoidei</taxon>
        <taxon>Scophthalmidae</taxon>
        <taxon>Scophthalmus</taxon>
    </lineage>
</organism>
<feature type="compositionally biased region" description="Basic and acidic residues" evidence="1">
    <location>
        <begin position="122"/>
        <end position="131"/>
    </location>
</feature>
<protein>
    <submittedName>
        <fullName evidence="2">Uncharacterized protein</fullName>
    </submittedName>
</protein>
<evidence type="ECO:0000313" key="3">
    <source>
        <dbReference type="Proteomes" id="UP000438429"/>
    </source>
</evidence>
<evidence type="ECO:0000313" key="2">
    <source>
        <dbReference type="EMBL" id="KAF0033875.1"/>
    </source>
</evidence>
<dbReference type="AlphaFoldDB" id="A0A6A4SMT0"/>
<feature type="compositionally biased region" description="Basic and acidic residues" evidence="1">
    <location>
        <begin position="1"/>
        <end position="13"/>
    </location>
</feature>
<dbReference type="Proteomes" id="UP000438429">
    <property type="component" value="Unassembled WGS sequence"/>
</dbReference>
<name>A0A6A4SMT0_SCOMX</name>
<sequence length="148" mass="15942">MTEHHREEDKGEAAENTGPVTNEAAAAEEHLSSSLLPSSGVIRHTNPKYNTGGISSCLYLNWDQKTVNAAAATTTATTKQSCGRGAYGSCTTGQKEHCSKMNAEVPATKRALTCQINSISKEREDVGEREGKMKRKRQQPGLFLTSAT</sequence>
<gene>
    <name evidence="2" type="ORF">F2P81_013941</name>
</gene>
<dbReference type="EMBL" id="VEVO01000012">
    <property type="protein sequence ID" value="KAF0033875.1"/>
    <property type="molecule type" value="Genomic_DNA"/>
</dbReference>
<feature type="region of interest" description="Disordered" evidence="1">
    <location>
        <begin position="1"/>
        <end position="30"/>
    </location>
</feature>
<proteinExistence type="predicted"/>
<reference evidence="2 3" key="1">
    <citation type="submission" date="2019-06" db="EMBL/GenBank/DDBJ databases">
        <title>Draft genomes of female and male turbot (Scophthalmus maximus).</title>
        <authorList>
            <person name="Xu H."/>
            <person name="Xu X.-W."/>
            <person name="Shao C."/>
            <person name="Chen S."/>
        </authorList>
    </citation>
    <scope>NUCLEOTIDE SEQUENCE [LARGE SCALE GENOMIC DNA]</scope>
    <source>
        <strain evidence="2">Ysfricsl-2016a</strain>
        <tissue evidence="2">Blood</tissue>
    </source>
</reference>
<feature type="region of interest" description="Disordered" evidence="1">
    <location>
        <begin position="122"/>
        <end position="148"/>
    </location>
</feature>